<evidence type="ECO:0000256" key="4">
    <source>
        <dbReference type="ARBA" id="ARBA00022741"/>
    </source>
</evidence>
<dbReference type="GO" id="GO:0005524">
    <property type="term" value="F:ATP binding"/>
    <property type="evidence" value="ECO:0007669"/>
    <property type="project" value="UniProtKB-KW"/>
</dbReference>
<dbReference type="GO" id="GO:0015833">
    <property type="term" value="P:peptide transport"/>
    <property type="evidence" value="ECO:0007669"/>
    <property type="project" value="InterPro"/>
</dbReference>
<feature type="domain" description="ABC transporter" evidence="6">
    <location>
        <begin position="5"/>
        <end position="255"/>
    </location>
</feature>
<accession>A0A2R4MG18</accession>
<keyword evidence="4" id="KW-0547">Nucleotide-binding</keyword>
<dbReference type="InterPro" id="IPR017871">
    <property type="entry name" value="ABC_transporter-like_CS"/>
</dbReference>
<dbReference type="SUPFAM" id="SSF52540">
    <property type="entry name" value="P-loop containing nucleoside triphosphate hydrolases"/>
    <property type="match status" value="1"/>
</dbReference>
<dbReference type="EMBL" id="CP021330">
    <property type="protein sequence ID" value="AVX04913.1"/>
    <property type="molecule type" value="Genomic_DNA"/>
</dbReference>
<evidence type="ECO:0000313" key="7">
    <source>
        <dbReference type="EMBL" id="AVX04913.1"/>
    </source>
</evidence>
<dbReference type="PROSITE" id="PS00211">
    <property type="entry name" value="ABC_TRANSPORTER_1"/>
    <property type="match status" value="1"/>
</dbReference>
<dbReference type="NCBIfam" id="TIGR01727">
    <property type="entry name" value="oligo_HPY"/>
    <property type="match status" value="1"/>
</dbReference>
<comment type="subcellular location">
    <subcellularLocation>
        <location evidence="1">Cell inner membrane</location>
        <topology evidence="1">Peripheral membrane protein</topology>
    </subcellularLocation>
</comment>
<dbReference type="AlphaFoldDB" id="A0A2R4MG18"/>
<dbReference type="KEGG" id="mmyr:MXMO3_02400"/>
<dbReference type="InterPro" id="IPR013563">
    <property type="entry name" value="Oligopep_ABC_C"/>
</dbReference>
<organism evidence="7 8">
    <name type="scientific">Maritalea myrionectae</name>
    <dbReference type="NCBI Taxonomy" id="454601"/>
    <lineage>
        <taxon>Bacteria</taxon>
        <taxon>Pseudomonadati</taxon>
        <taxon>Pseudomonadota</taxon>
        <taxon>Alphaproteobacteria</taxon>
        <taxon>Hyphomicrobiales</taxon>
        <taxon>Devosiaceae</taxon>
        <taxon>Maritalea</taxon>
    </lineage>
</organism>
<dbReference type="SMART" id="SM00382">
    <property type="entry name" value="AAA"/>
    <property type="match status" value="1"/>
</dbReference>
<dbReference type="NCBIfam" id="NF008453">
    <property type="entry name" value="PRK11308.1"/>
    <property type="match status" value="1"/>
</dbReference>
<comment type="similarity">
    <text evidence="2">Belongs to the ABC transporter superfamily.</text>
</comment>
<dbReference type="InterPro" id="IPR003439">
    <property type="entry name" value="ABC_transporter-like_ATP-bd"/>
</dbReference>
<dbReference type="InterPro" id="IPR050319">
    <property type="entry name" value="ABC_transp_ATP-bind"/>
</dbReference>
<dbReference type="PROSITE" id="PS50893">
    <property type="entry name" value="ABC_TRANSPORTER_2"/>
    <property type="match status" value="1"/>
</dbReference>
<evidence type="ECO:0000256" key="1">
    <source>
        <dbReference type="ARBA" id="ARBA00004417"/>
    </source>
</evidence>
<proteinExistence type="inferred from homology"/>
<dbReference type="Pfam" id="PF08352">
    <property type="entry name" value="oligo_HPY"/>
    <property type="match status" value="1"/>
</dbReference>
<dbReference type="RefSeq" id="WP_117396013.1">
    <property type="nucleotide sequence ID" value="NZ_CP021330.1"/>
</dbReference>
<gene>
    <name evidence="7" type="ORF">MXMO3_02400</name>
</gene>
<dbReference type="GO" id="GO:0016887">
    <property type="term" value="F:ATP hydrolysis activity"/>
    <property type="evidence" value="ECO:0007669"/>
    <property type="project" value="InterPro"/>
</dbReference>
<dbReference type="PANTHER" id="PTHR43776:SF7">
    <property type="entry name" value="D,D-DIPEPTIDE TRANSPORT ATP-BINDING PROTEIN DDPF-RELATED"/>
    <property type="match status" value="1"/>
</dbReference>
<sequence length="367" mass="39936">MSVIVEAKQLVKEFGVETALFAPKKRVKAVSGVDLAIEKGETFSIVGESGCGKSTLARLLTRLLAPTGGDVLIDGQAVARLKGKELTKLRGKIQFIFQDPFSSLNPRMNVAALIAEPMEIHRPDIAPQDRRAEVARLLEQVGLRAEYMDRYPHEFSGGQRQRIGIARALAAQPEILVGDEPVSALDVSVQAQVINLLGDLKAQLGLTLIVIAHDLAVVRHMSDRIAVMYLGKVVELGRADDVVANAQHPYTKALMSAVPEAYVGEREAPIALEGEIPSPIDPPSGCRFRTRCPFAQAKCASDEPLLRTVSEGHSVACHFYEDIAAQDTKKDTTEHPISEIAARRFGLFRAAVSKTTDLEKSVSEEEK</sequence>
<evidence type="ECO:0000256" key="5">
    <source>
        <dbReference type="ARBA" id="ARBA00022840"/>
    </source>
</evidence>
<dbReference type="PANTHER" id="PTHR43776">
    <property type="entry name" value="TRANSPORT ATP-BINDING PROTEIN"/>
    <property type="match status" value="1"/>
</dbReference>
<dbReference type="FunFam" id="3.40.50.300:FF:000016">
    <property type="entry name" value="Oligopeptide ABC transporter ATP-binding component"/>
    <property type="match status" value="1"/>
</dbReference>
<dbReference type="CDD" id="cd03257">
    <property type="entry name" value="ABC_NikE_OppD_transporters"/>
    <property type="match status" value="1"/>
</dbReference>
<dbReference type="Proteomes" id="UP000258927">
    <property type="component" value="Chromosome"/>
</dbReference>
<keyword evidence="8" id="KW-1185">Reference proteome</keyword>
<protein>
    <submittedName>
        <fullName evidence="7">Methionine import ATP-binding protein MetN</fullName>
    </submittedName>
</protein>
<dbReference type="InterPro" id="IPR027417">
    <property type="entry name" value="P-loop_NTPase"/>
</dbReference>
<evidence type="ECO:0000256" key="2">
    <source>
        <dbReference type="ARBA" id="ARBA00005417"/>
    </source>
</evidence>
<dbReference type="Gene3D" id="3.40.50.300">
    <property type="entry name" value="P-loop containing nucleotide triphosphate hydrolases"/>
    <property type="match status" value="1"/>
</dbReference>
<evidence type="ECO:0000313" key="8">
    <source>
        <dbReference type="Proteomes" id="UP000258927"/>
    </source>
</evidence>
<dbReference type="GO" id="GO:0055085">
    <property type="term" value="P:transmembrane transport"/>
    <property type="evidence" value="ECO:0007669"/>
    <property type="project" value="UniProtKB-ARBA"/>
</dbReference>
<reference evidence="7 8" key="1">
    <citation type="submission" date="2017-05" db="EMBL/GenBank/DDBJ databases">
        <title>Genome Analysis of Maritalea myrionectae HL2708#5.</title>
        <authorList>
            <consortium name="Cotde Inc.-PKNU"/>
            <person name="Jang D."/>
            <person name="Oh H.-M."/>
        </authorList>
    </citation>
    <scope>NUCLEOTIDE SEQUENCE [LARGE SCALE GENOMIC DNA]</scope>
    <source>
        <strain evidence="7 8">HL2708#5</strain>
    </source>
</reference>
<name>A0A2R4MG18_9HYPH</name>
<evidence type="ECO:0000259" key="6">
    <source>
        <dbReference type="PROSITE" id="PS50893"/>
    </source>
</evidence>
<keyword evidence="5 7" id="KW-0067">ATP-binding</keyword>
<dbReference type="GO" id="GO:0005886">
    <property type="term" value="C:plasma membrane"/>
    <property type="evidence" value="ECO:0007669"/>
    <property type="project" value="UniProtKB-SubCell"/>
</dbReference>
<dbReference type="Pfam" id="PF00005">
    <property type="entry name" value="ABC_tran"/>
    <property type="match status" value="1"/>
</dbReference>
<keyword evidence="3" id="KW-0813">Transport</keyword>
<evidence type="ECO:0000256" key="3">
    <source>
        <dbReference type="ARBA" id="ARBA00022448"/>
    </source>
</evidence>
<dbReference type="InterPro" id="IPR003593">
    <property type="entry name" value="AAA+_ATPase"/>
</dbReference>